<name>A0A427B0L3_ENSVE</name>
<accession>A0A427B0L3</accession>
<sequence>MEEYRSIRAATFDQMNTTSMVVMEMWHSSVRKWYSATSNRNQITVAPARTPADKYLFLHSKMSATITPRRHNIKHPLCFRDQGLVNGSKRRSPVRGDHSSVRTRTDPEDPNRN</sequence>
<feature type="region of interest" description="Disordered" evidence="1">
    <location>
        <begin position="77"/>
        <end position="113"/>
    </location>
</feature>
<dbReference type="Proteomes" id="UP000287651">
    <property type="component" value="Unassembled WGS sequence"/>
</dbReference>
<feature type="compositionally biased region" description="Basic and acidic residues" evidence="1">
    <location>
        <begin position="94"/>
        <end position="113"/>
    </location>
</feature>
<reference evidence="2 3" key="1">
    <citation type="journal article" date="2014" name="Agronomy (Basel)">
        <title>A Draft Genome Sequence for Ensete ventricosum, the Drought-Tolerant Tree Against Hunger.</title>
        <authorList>
            <person name="Harrison J."/>
            <person name="Moore K.A."/>
            <person name="Paszkiewicz K."/>
            <person name="Jones T."/>
            <person name="Grant M."/>
            <person name="Ambacheew D."/>
            <person name="Muzemil S."/>
            <person name="Studholme D.J."/>
        </authorList>
    </citation>
    <scope>NUCLEOTIDE SEQUENCE [LARGE SCALE GENOMIC DNA]</scope>
</reference>
<evidence type="ECO:0000313" key="2">
    <source>
        <dbReference type="EMBL" id="RRT82030.1"/>
    </source>
</evidence>
<evidence type="ECO:0000313" key="3">
    <source>
        <dbReference type="Proteomes" id="UP000287651"/>
    </source>
</evidence>
<protein>
    <submittedName>
        <fullName evidence="2">Uncharacterized protein</fullName>
    </submittedName>
</protein>
<dbReference type="AlphaFoldDB" id="A0A427B0L3"/>
<gene>
    <name evidence="2" type="ORF">B296_00013575</name>
</gene>
<evidence type="ECO:0000256" key="1">
    <source>
        <dbReference type="SAM" id="MobiDB-lite"/>
    </source>
</evidence>
<comment type="caution">
    <text evidence="2">The sequence shown here is derived from an EMBL/GenBank/DDBJ whole genome shotgun (WGS) entry which is preliminary data.</text>
</comment>
<proteinExistence type="predicted"/>
<dbReference type="EMBL" id="AMZH03000773">
    <property type="protein sequence ID" value="RRT82030.1"/>
    <property type="molecule type" value="Genomic_DNA"/>
</dbReference>
<organism evidence="2 3">
    <name type="scientific">Ensete ventricosum</name>
    <name type="common">Abyssinian banana</name>
    <name type="synonym">Musa ensete</name>
    <dbReference type="NCBI Taxonomy" id="4639"/>
    <lineage>
        <taxon>Eukaryota</taxon>
        <taxon>Viridiplantae</taxon>
        <taxon>Streptophyta</taxon>
        <taxon>Embryophyta</taxon>
        <taxon>Tracheophyta</taxon>
        <taxon>Spermatophyta</taxon>
        <taxon>Magnoliopsida</taxon>
        <taxon>Liliopsida</taxon>
        <taxon>Zingiberales</taxon>
        <taxon>Musaceae</taxon>
        <taxon>Ensete</taxon>
    </lineage>
</organism>